<dbReference type="InterPro" id="IPR029058">
    <property type="entry name" value="AB_hydrolase_fold"/>
</dbReference>
<dbReference type="RefSeq" id="WP_075540370.1">
    <property type="nucleotide sequence ID" value="NZ_CP053844.1"/>
</dbReference>
<protein>
    <submittedName>
        <fullName evidence="1">Type I secretion target GGXGXDXXX repeat-containing protein</fullName>
    </submittedName>
</protein>
<accession>A0A128EJL8</accession>
<gene>
    <name evidence="1" type="ORF">ERS672216_01419</name>
</gene>
<keyword evidence="2" id="KW-1185">Reference proteome</keyword>
<proteinExistence type="predicted"/>
<dbReference type="AlphaFoldDB" id="A0A128EJL8"/>
<name>A0A128EJL8_9BACT</name>
<dbReference type="OrthoDB" id="5319010at2"/>
<evidence type="ECO:0000313" key="1">
    <source>
        <dbReference type="EMBL" id="CZE48443.1"/>
    </source>
</evidence>
<dbReference type="EMBL" id="FIZP01000008">
    <property type="protein sequence ID" value="CZE48443.1"/>
    <property type="molecule type" value="Genomic_DNA"/>
</dbReference>
<dbReference type="SUPFAM" id="SSF53474">
    <property type="entry name" value="alpha/beta-Hydrolases"/>
    <property type="match status" value="1"/>
</dbReference>
<dbReference type="Proteomes" id="UP000069632">
    <property type="component" value="Unassembled WGS sequence"/>
</dbReference>
<sequence>MAIAGTNPYEFKDLLNDIYLGVKGKAYEQEISLESFYKNLINNGVIGKNEQIDVAGHSLGGFLAQIFLSRHKNIVDKTYTYNSPSIGGVVENIKKLFGDVQNIHSDKVYNIIAKNGPIFTAAAGTHTGKNVEISQSGHGSIDLANKLSLYAMFIQADSNLNIEDMTKYCDAIDKSYFSLYKKSIDVFNKILNLKSLGDYRDDIINIKNNLNSTLDIDFLYSALLVNKNFSSSSLSTPALYALINLNPFIVSNINSSAYDEIAKFKDEYSTNYIKDKAKMLESALDNTKNTGTYFSDKQSGVSLDLTQDFNNIFDEYHFGTNSNDTITSLGTKNGEE</sequence>
<organism evidence="1 2">
    <name type="scientific">Campylobacter geochelonis</name>
    <dbReference type="NCBI Taxonomy" id="1780362"/>
    <lineage>
        <taxon>Bacteria</taxon>
        <taxon>Pseudomonadati</taxon>
        <taxon>Campylobacterota</taxon>
        <taxon>Epsilonproteobacteria</taxon>
        <taxon>Campylobacterales</taxon>
        <taxon>Campylobacteraceae</taxon>
        <taxon>Campylobacter</taxon>
    </lineage>
</organism>
<dbReference type="Gene3D" id="3.40.50.1820">
    <property type="entry name" value="alpha/beta hydrolase"/>
    <property type="match status" value="1"/>
</dbReference>
<evidence type="ECO:0000313" key="2">
    <source>
        <dbReference type="Proteomes" id="UP000069632"/>
    </source>
</evidence>
<reference evidence="1 2" key="1">
    <citation type="submission" date="2016-02" db="EMBL/GenBank/DDBJ databases">
        <authorList>
            <consortium name="Pathogen Informatics"/>
        </authorList>
    </citation>
    <scope>NUCLEOTIDE SEQUENCE [LARGE SCALE GENOMIC DNA]</scope>
    <source>
        <strain evidence="1 2">RC20</strain>
    </source>
</reference>